<dbReference type="EMBL" id="JARBHB010000015">
    <property type="protein sequence ID" value="KAJ8868231.1"/>
    <property type="molecule type" value="Genomic_DNA"/>
</dbReference>
<evidence type="ECO:0000313" key="1">
    <source>
        <dbReference type="EMBL" id="KAJ8868231.1"/>
    </source>
</evidence>
<organism evidence="1 2">
    <name type="scientific">Dryococelus australis</name>
    <dbReference type="NCBI Taxonomy" id="614101"/>
    <lineage>
        <taxon>Eukaryota</taxon>
        <taxon>Metazoa</taxon>
        <taxon>Ecdysozoa</taxon>
        <taxon>Arthropoda</taxon>
        <taxon>Hexapoda</taxon>
        <taxon>Insecta</taxon>
        <taxon>Pterygota</taxon>
        <taxon>Neoptera</taxon>
        <taxon>Polyneoptera</taxon>
        <taxon>Phasmatodea</taxon>
        <taxon>Verophasmatodea</taxon>
        <taxon>Anareolatae</taxon>
        <taxon>Phasmatidae</taxon>
        <taxon>Eurycanthinae</taxon>
        <taxon>Dryococelus</taxon>
    </lineage>
</organism>
<protein>
    <submittedName>
        <fullName evidence="1">Uncharacterized protein</fullName>
    </submittedName>
</protein>
<sequence length="111" mass="11910">MAVLRYDSWTGQLSGHAVASTYTCCSIDVTSSVSPRRVMPIRLLHSSVSTRWCHLGGVILATTGIMGGVKPSPPPPYISQMLVKFTRKTLFLNSLPNLASLVVGAVVGECY</sequence>
<name>A0ABQ9GB00_9NEOP</name>
<accession>A0ABQ9GB00</accession>
<dbReference type="Proteomes" id="UP001159363">
    <property type="component" value="Chromosome 14"/>
</dbReference>
<evidence type="ECO:0000313" key="2">
    <source>
        <dbReference type="Proteomes" id="UP001159363"/>
    </source>
</evidence>
<comment type="caution">
    <text evidence="1">The sequence shown here is derived from an EMBL/GenBank/DDBJ whole genome shotgun (WGS) entry which is preliminary data.</text>
</comment>
<reference evidence="1 2" key="1">
    <citation type="submission" date="2023-02" db="EMBL/GenBank/DDBJ databases">
        <title>LHISI_Scaffold_Assembly.</title>
        <authorList>
            <person name="Stuart O.P."/>
            <person name="Cleave R."/>
            <person name="Magrath M.J.L."/>
            <person name="Mikheyev A.S."/>
        </authorList>
    </citation>
    <scope>NUCLEOTIDE SEQUENCE [LARGE SCALE GENOMIC DNA]</scope>
    <source>
        <strain evidence="1">Daus_M_001</strain>
        <tissue evidence="1">Leg muscle</tissue>
    </source>
</reference>
<keyword evidence="2" id="KW-1185">Reference proteome</keyword>
<gene>
    <name evidence="1" type="ORF">PR048_032040</name>
</gene>
<proteinExistence type="predicted"/>